<reference evidence="1" key="1">
    <citation type="journal article" date="2021" name="Proc. Natl. Acad. Sci. U.S.A.">
        <title>A Catalog of Tens of Thousands of Viruses from Human Metagenomes Reveals Hidden Associations with Chronic Diseases.</title>
        <authorList>
            <person name="Tisza M.J."/>
            <person name="Buck C.B."/>
        </authorList>
    </citation>
    <scope>NUCLEOTIDE SEQUENCE</scope>
    <source>
        <strain evidence="1">Ctgsk7</strain>
    </source>
</reference>
<accession>A0A8S5PYA7</accession>
<protein>
    <submittedName>
        <fullName evidence="1">Uncharacterized protein</fullName>
    </submittedName>
</protein>
<dbReference type="EMBL" id="BK015533">
    <property type="protein sequence ID" value="DAE11483.1"/>
    <property type="molecule type" value="Genomic_DNA"/>
</dbReference>
<evidence type="ECO:0000313" key="1">
    <source>
        <dbReference type="EMBL" id="DAE11483.1"/>
    </source>
</evidence>
<proteinExistence type="predicted"/>
<name>A0A8S5PYA7_9CAUD</name>
<sequence>MRKNVNEDEISFNIGLKNMRQSDNGNLRGTMIQFFNFIEGVKTRYKNLHWAETVKSRHETIDDFLNEISSFEDELAESYQGSTSQFNPTDIVGINLPIECPVNLATVLKERVILLRDILDKDPEYVGEVSLIDDFLIKIKKFGSYLMRME</sequence>
<organism evidence="1">
    <name type="scientific">Myoviridae sp. ctgsk7</name>
    <dbReference type="NCBI Taxonomy" id="2825151"/>
    <lineage>
        <taxon>Viruses</taxon>
        <taxon>Duplodnaviria</taxon>
        <taxon>Heunggongvirae</taxon>
        <taxon>Uroviricota</taxon>
        <taxon>Caudoviricetes</taxon>
    </lineage>
</organism>